<dbReference type="EMBL" id="MU155133">
    <property type="protein sequence ID" value="KAF9485763.1"/>
    <property type="molecule type" value="Genomic_DNA"/>
</dbReference>
<comment type="similarity">
    <text evidence="3 10">Belongs to the cytochrome P450 family.</text>
</comment>
<keyword evidence="8 10" id="KW-0503">Monooxygenase</keyword>
<evidence type="ECO:0000256" key="8">
    <source>
        <dbReference type="ARBA" id="ARBA00023033"/>
    </source>
</evidence>
<reference evidence="12" key="1">
    <citation type="submission" date="2020-11" db="EMBL/GenBank/DDBJ databases">
        <authorList>
            <consortium name="DOE Joint Genome Institute"/>
            <person name="Ahrendt S."/>
            <person name="Riley R."/>
            <person name="Andreopoulos W."/>
            <person name="Labutti K."/>
            <person name="Pangilinan J."/>
            <person name="Ruiz-Duenas F.J."/>
            <person name="Barrasa J.M."/>
            <person name="Sanchez-Garcia M."/>
            <person name="Camarero S."/>
            <person name="Miyauchi S."/>
            <person name="Serrano A."/>
            <person name="Linde D."/>
            <person name="Babiker R."/>
            <person name="Drula E."/>
            <person name="Ayuso-Fernandez I."/>
            <person name="Pacheco R."/>
            <person name="Padilla G."/>
            <person name="Ferreira P."/>
            <person name="Barriuso J."/>
            <person name="Kellner H."/>
            <person name="Castanera R."/>
            <person name="Alfaro M."/>
            <person name="Ramirez L."/>
            <person name="Pisabarro A.G."/>
            <person name="Kuo A."/>
            <person name="Tritt A."/>
            <person name="Lipzen A."/>
            <person name="He G."/>
            <person name="Yan M."/>
            <person name="Ng V."/>
            <person name="Cullen D."/>
            <person name="Martin F."/>
            <person name="Rosso M.-N."/>
            <person name="Henrissat B."/>
            <person name="Hibbett D."/>
            <person name="Martinez A.T."/>
            <person name="Grigoriev I.V."/>
        </authorList>
    </citation>
    <scope>NUCLEOTIDE SEQUENCE</scope>
    <source>
        <strain evidence="12">CIRM-BRFM 674</strain>
    </source>
</reference>
<gene>
    <name evidence="12" type="ORF">BDN70DRAFT_823006</name>
</gene>
<dbReference type="GO" id="GO:0020037">
    <property type="term" value="F:heme binding"/>
    <property type="evidence" value="ECO:0007669"/>
    <property type="project" value="InterPro"/>
</dbReference>
<accession>A0A9P5ZCX1</accession>
<organism evidence="12 13">
    <name type="scientific">Pholiota conissans</name>
    <dbReference type="NCBI Taxonomy" id="109636"/>
    <lineage>
        <taxon>Eukaryota</taxon>
        <taxon>Fungi</taxon>
        <taxon>Dikarya</taxon>
        <taxon>Basidiomycota</taxon>
        <taxon>Agaricomycotina</taxon>
        <taxon>Agaricomycetes</taxon>
        <taxon>Agaricomycetidae</taxon>
        <taxon>Agaricales</taxon>
        <taxon>Agaricineae</taxon>
        <taxon>Strophariaceae</taxon>
        <taxon>Pholiota</taxon>
    </lineage>
</organism>
<dbReference type="Gene3D" id="1.10.630.10">
    <property type="entry name" value="Cytochrome P450"/>
    <property type="match status" value="1"/>
</dbReference>
<evidence type="ECO:0000256" key="11">
    <source>
        <dbReference type="SAM" id="Phobius"/>
    </source>
</evidence>
<dbReference type="OrthoDB" id="2789670at2759"/>
<sequence>METGQSSIALGALPAAGIILVSVFLTVILKRIASWIRPAGPLPYPPGPKPKPIVGNMFDIPTSNMIQEYVRWGDKYKSKILHASSLGNHVVILNSLEDAEELLDRRASNYSNRMELPMVKLLGFHTNMVFMPYGAEWRQHRRVAQQIFRPDAITRQEPIQARRVHLLLKGLLDDPDNFLAHHKVLALSIPLEYMYGYNTQTLDDPFIIQAQKAMDLGLDYFRPNSTLINLFPILGHLPPWFPGATAKKAAATTREILHKLETEPMDMVEQAMKKGIPTPCVLSEFLDSKRDSPTFEEEAQIMKRLALAIYSGASDTMVASLGALFYLLATRPDIQKKAQAEVDGVLKTGDGSTSPTTRRTMRLPDFGDRAAMPYTEALMRELWRYWPTAPMGAPHCALGEDEYRGWYIPRGAVVLPNIWAMTRDEGMYPDPHEFKPERFLDERGRLLDGASSRVLAFGFGRRICPGRYSASSTLWLTIASVLACFDISKAKDAEGNEIEVDDGFVFQSITLRKTPFKCTITPRFEGVRKLVEEAVAVERVQ</sequence>
<evidence type="ECO:0000256" key="3">
    <source>
        <dbReference type="ARBA" id="ARBA00010617"/>
    </source>
</evidence>
<comment type="pathway">
    <text evidence="2">Secondary metabolite biosynthesis.</text>
</comment>
<feature type="transmembrane region" description="Helical" evidence="11">
    <location>
        <begin position="6"/>
        <end position="29"/>
    </location>
</feature>
<evidence type="ECO:0000256" key="1">
    <source>
        <dbReference type="ARBA" id="ARBA00001971"/>
    </source>
</evidence>
<evidence type="ECO:0000256" key="5">
    <source>
        <dbReference type="ARBA" id="ARBA00022723"/>
    </source>
</evidence>
<evidence type="ECO:0000256" key="10">
    <source>
        <dbReference type="RuleBase" id="RU000461"/>
    </source>
</evidence>
<comment type="cofactor">
    <cofactor evidence="1 9">
        <name>heme</name>
        <dbReference type="ChEBI" id="CHEBI:30413"/>
    </cofactor>
</comment>
<protein>
    <submittedName>
        <fullName evidence="12">Cytochrome P450</fullName>
    </submittedName>
</protein>
<dbReference type="Pfam" id="PF00067">
    <property type="entry name" value="p450"/>
    <property type="match status" value="1"/>
</dbReference>
<dbReference type="PANTHER" id="PTHR46300">
    <property type="entry name" value="P450, PUTATIVE (EUROFUNG)-RELATED-RELATED"/>
    <property type="match status" value="1"/>
</dbReference>
<comment type="caution">
    <text evidence="12">The sequence shown here is derived from an EMBL/GenBank/DDBJ whole genome shotgun (WGS) entry which is preliminary data.</text>
</comment>
<dbReference type="GO" id="GO:0005506">
    <property type="term" value="F:iron ion binding"/>
    <property type="evidence" value="ECO:0007669"/>
    <property type="project" value="InterPro"/>
</dbReference>
<keyword evidence="11" id="KW-0812">Transmembrane</keyword>
<dbReference type="GO" id="GO:0016705">
    <property type="term" value="F:oxidoreductase activity, acting on paired donors, with incorporation or reduction of molecular oxygen"/>
    <property type="evidence" value="ECO:0007669"/>
    <property type="project" value="InterPro"/>
</dbReference>
<evidence type="ECO:0000256" key="7">
    <source>
        <dbReference type="ARBA" id="ARBA00023004"/>
    </source>
</evidence>
<dbReference type="PRINTS" id="PR00463">
    <property type="entry name" value="EP450I"/>
</dbReference>
<dbReference type="PANTHER" id="PTHR46300:SF7">
    <property type="entry name" value="P450, PUTATIVE (EUROFUNG)-RELATED"/>
    <property type="match status" value="1"/>
</dbReference>
<evidence type="ECO:0000256" key="9">
    <source>
        <dbReference type="PIRSR" id="PIRSR602401-1"/>
    </source>
</evidence>
<evidence type="ECO:0000256" key="6">
    <source>
        <dbReference type="ARBA" id="ARBA00023002"/>
    </source>
</evidence>
<feature type="binding site" description="axial binding residue" evidence="9">
    <location>
        <position position="464"/>
    </location>
    <ligand>
        <name>heme</name>
        <dbReference type="ChEBI" id="CHEBI:30413"/>
    </ligand>
    <ligandPart>
        <name>Fe</name>
        <dbReference type="ChEBI" id="CHEBI:18248"/>
    </ligandPart>
</feature>
<proteinExistence type="inferred from homology"/>
<dbReference type="AlphaFoldDB" id="A0A9P5ZCX1"/>
<evidence type="ECO:0000313" key="13">
    <source>
        <dbReference type="Proteomes" id="UP000807469"/>
    </source>
</evidence>
<dbReference type="InterPro" id="IPR001128">
    <property type="entry name" value="Cyt_P450"/>
</dbReference>
<dbReference type="SUPFAM" id="SSF48264">
    <property type="entry name" value="Cytochrome P450"/>
    <property type="match status" value="1"/>
</dbReference>
<keyword evidence="7 9" id="KW-0408">Iron</keyword>
<dbReference type="InterPro" id="IPR036396">
    <property type="entry name" value="Cyt_P450_sf"/>
</dbReference>
<evidence type="ECO:0000256" key="2">
    <source>
        <dbReference type="ARBA" id="ARBA00005179"/>
    </source>
</evidence>
<dbReference type="Proteomes" id="UP000807469">
    <property type="component" value="Unassembled WGS sequence"/>
</dbReference>
<dbReference type="CDD" id="cd11065">
    <property type="entry name" value="CYP64-like"/>
    <property type="match status" value="1"/>
</dbReference>
<keyword evidence="11" id="KW-0472">Membrane</keyword>
<dbReference type="InterPro" id="IPR002401">
    <property type="entry name" value="Cyt_P450_E_grp-I"/>
</dbReference>
<keyword evidence="6 10" id="KW-0560">Oxidoreductase</keyword>
<keyword evidence="13" id="KW-1185">Reference proteome</keyword>
<keyword evidence="4 9" id="KW-0349">Heme</keyword>
<name>A0A9P5ZCX1_9AGAR</name>
<dbReference type="InterPro" id="IPR017972">
    <property type="entry name" value="Cyt_P450_CS"/>
</dbReference>
<keyword evidence="11" id="KW-1133">Transmembrane helix</keyword>
<dbReference type="InterPro" id="IPR050364">
    <property type="entry name" value="Cytochrome_P450_fung"/>
</dbReference>
<evidence type="ECO:0000256" key="4">
    <source>
        <dbReference type="ARBA" id="ARBA00022617"/>
    </source>
</evidence>
<keyword evidence="5 9" id="KW-0479">Metal-binding</keyword>
<dbReference type="PROSITE" id="PS00086">
    <property type="entry name" value="CYTOCHROME_P450"/>
    <property type="match status" value="1"/>
</dbReference>
<dbReference type="GO" id="GO:0004497">
    <property type="term" value="F:monooxygenase activity"/>
    <property type="evidence" value="ECO:0007669"/>
    <property type="project" value="UniProtKB-KW"/>
</dbReference>
<evidence type="ECO:0000313" key="12">
    <source>
        <dbReference type="EMBL" id="KAF9485763.1"/>
    </source>
</evidence>